<dbReference type="SUPFAM" id="SSF46785">
    <property type="entry name" value="Winged helix' DNA-binding domain"/>
    <property type="match status" value="1"/>
</dbReference>
<dbReference type="Proteomes" id="UP001191082">
    <property type="component" value="Unassembled WGS sequence"/>
</dbReference>
<keyword evidence="1" id="KW-0805">Transcription regulation</keyword>
<proteinExistence type="predicted"/>
<dbReference type="Pfam" id="PF01614">
    <property type="entry name" value="IclR_C"/>
    <property type="match status" value="1"/>
</dbReference>
<feature type="region of interest" description="Disordered" evidence="4">
    <location>
        <begin position="1"/>
        <end position="20"/>
    </location>
</feature>
<gene>
    <name evidence="7" type="ORF">FGK64_21675</name>
</gene>
<dbReference type="InterPro" id="IPR005471">
    <property type="entry name" value="Tscrpt_reg_IclR_N"/>
</dbReference>
<sequence length="281" mass="31202">MDVTDPAPKGTQVQDAQEEKDRHFVTSLARGLSVLAAFSPDRVTMSAGDLTRSTGLPKSTITRLTHTLMKLGYLSFREDIGHYQLHPRILTLGYPVLANVDRRHVASPLMHDLANLSGGTVSLGLRDGLSMVLIERSRNRTVSALPLDIGSRLPMATTAMGRAYFAAARLDERREILDLYARQHPDQIDEVRDVFNQAMVEYRERGYCRAIGSWEHDVNAVGAPVRLSSETLAAFNCGGPSHRLPADTLDDLGERLVQLANDFQASEWVGQLPPRREREAF</sequence>
<dbReference type="RefSeq" id="WP_138865950.1">
    <property type="nucleotide sequence ID" value="NZ_VCPC01000008.1"/>
</dbReference>
<keyword evidence="3" id="KW-0804">Transcription</keyword>
<evidence type="ECO:0000259" key="5">
    <source>
        <dbReference type="PROSITE" id="PS51077"/>
    </source>
</evidence>
<keyword evidence="2" id="KW-0238">DNA-binding</keyword>
<evidence type="ECO:0000256" key="2">
    <source>
        <dbReference type="ARBA" id="ARBA00023125"/>
    </source>
</evidence>
<dbReference type="SUPFAM" id="SSF55781">
    <property type="entry name" value="GAF domain-like"/>
    <property type="match status" value="1"/>
</dbReference>
<dbReference type="InterPro" id="IPR036388">
    <property type="entry name" value="WH-like_DNA-bd_sf"/>
</dbReference>
<evidence type="ECO:0000256" key="4">
    <source>
        <dbReference type="SAM" id="MobiDB-lite"/>
    </source>
</evidence>
<evidence type="ECO:0000256" key="1">
    <source>
        <dbReference type="ARBA" id="ARBA00023015"/>
    </source>
</evidence>
<dbReference type="InterPro" id="IPR029016">
    <property type="entry name" value="GAF-like_dom_sf"/>
</dbReference>
<reference evidence="7 8" key="1">
    <citation type="submission" date="2019-05" db="EMBL/GenBank/DDBJ databases">
        <title>Marivita sp. nov. isolated from sea sediment.</title>
        <authorList>
            <person name="Kim W."/>
        </authorList>
    </citation>
    <scope>NUCLEOTIDE SEQUENCE [LARGE SCALE GENOMIC DNA]</scope>
    <source>
        <strain evidence="7 8">CAU 1492</strain>
    </source>
</reference>
<dbReference type="InterPro" id="IPR036390">
    <property type="entry name" value="WH_DNA-bd_sf"/>
</dbReference>
<dbReference type="PROSITE" id="PS51077">
    <property type="entry name" value="HTH_ICLR"/>
    <property type="match status" value="1"/>
</dbReference>
<organism evidence="7 8">
    <name type="scientific">Arenibacterium halophilum</name>
    <dbReference type="NCBI Taxonomy" id="2583821"/>
    <lineage>
        <taxon>Bacteria</taxon>
        <taxon>Pseudomonadati</taxon>
        <taxon>Pseudomonadota</taxon>
        <taxon>Alphaproteobacteria</taxon>
        <taxon>Rhodobacterales</taxon>
        <taxon>Paracoccaceae</taxon>
        <taxon>Arenibacterium</taxon>
    </lineage>
</organism>
<dbReference type="InterPro" id="IPR014757">
    <property type="entry name" value="Tscrpt_reg_IclR_C"/>
</dbReference>
<comment type="caution">
    <text evidence="7">The sequence shown here is derived from an EMBL/GenBank/DDBJ whole genome shotgun (WGS) entry which is preliminary data.</text>
</comment>
<dbReference type="SMART" id="SM00346">
    <property type="entry name" value="HTH_ICLR"/>
    <property type="match status" value="1"/>
</dbReference>
<evidence type="ECO:0000313" key="7">
    <source>
        <dbReference type="EMBL" id="TMV07474.1"/>
    </source>
</evidence>
<dbReference type="Gene3D" id="1.10.10.10">
    <property type="entry name" value="Winged helix-like DNA-binding domain superfamily/Winged helix DNA-binding domain"/>
    <property type="match status" value="1"/>
</dbReference>
<evidence type="ECO:0000313" key="8">
    <source>
        <dbReference type="Proteomes" id="UP001191082"/>
    </source>
</evidence>
<keyword evidence="8" id="KW-1185">Reference proteome</keyword>
<dbReference type="Gene3D" id="3.30.450.40">
    <property type="match status" value="1"/>
</dbReference>
<dbReference type="PANTHER" id="PTHR30136:SF33">
    <property type="entry name" value="TRANSCRIPTIONAL REGULATORY PROTEIN"/>
    <property type="match status" value="1"/>
</dbReference>
<evidence type="ECO:0000259" key="6">
    <source>
        <dbReference type="PROSITE" id="PS51078"/>
    </source>
</evidence>
<dbReference type="InterPro" id="IPR050707">
    <property type="entry name" value="HTH_MetabolicPath_Reg"/>
</dbReference>
<protein>
    <submittedName>
        <fullName evidence="7">IclR family transcriptional regulator</fullName>
    </submittedName>
</protein>
<feature type="domain" description="IclR-ED" evidence="6">
    <location>
        <begin position="88"/>
        <end position="269"/>
    </location>
</feature>
<dbReference type="PROSITE" id="PS51078">
    <property type="entry name" value="ICLR_ED"/>
    <property type="match status" value="1"/>
</dbReference>
<dbReference type="PANTHER" id="PTHR30136">
    <property type="entry name" value="HELIX-TURN-HELIX TRANSCRIPTIONAL REGULATOR, ICLR FAMILY"/>
    <property type="match status" value="1"/>
</dbReference>
<dbReference type="EMBL" id="VCPC01000008">
    <property type="protein sequence ID" value="TMV07474.1"/>
    <property type="molecule type" value="Genomic_DNA"/>
</dbReference>
<accession>A0ABY2WYA7</accession>
<dbReference type="Pfam" id="PF09339">
    <property type="entry name" value="HTH_IclR"/>
    <property type="match status" value="1"/>
</dbReference>
<name>A0ABY2WYA7_9RHOB</name>
<feature type="domain" description="HTH iclR-type" evidence="5">
    <location>
        <begin position="25"/>
        <end position="87"/>
    </location>
</feature>
<evidence type="ECO:0000256" key="3">
    <source>
        <dbReference type="ARBA" id="ARBA00023163"/>
    </source>
</evidence>